<organism evidence="1 2">
    <name type="scientific">Persea americana</name>
    <name type="common">Avocado</name>
    <dbReference type="NCBI Taxonomy" id="3435"/>
    <lineage>
        <taxon>Eukaryota</taxon>
        <taxon>Viridiplantae</taxon>
        <taxon>Streptophyta</taxon>
        <taxon>Embryophyta</taxon>
        <taxon>Tracheophyta</taxon>
        <taxon>Spermatophyta</taxon>
        <taxon>Magnoliopsida</taxon>
        <taxon>Magnoliidae</taxon>
        <taxon>Laurales</taxon>
        <taxon>Lauraceae</taxon>
        <taxon>Persea</taxon>
    </lineage>
</organism>
<dbReference type="Proteomes" id="UP001234297">
    <property type="component" value="Chromosome 7"/>
</dbReference>
<sequence length="69" mass="8092">MMSVASNSLLLVKSTGFVFSMGQRKNSEIPQEQYKYMHLKLESFFVLNIYHRYNFEWCCSDSSDNGILK</sequence>
<proteinExistence type="predicted"/>
<accession>A0ACC2L5B6</accession>
<evidence type="ECO:0000313" key="1">
    <source>
        <dbReference type="EMBL" id="KAJ8628691.1"/>
    </source>
</evidence>
<name>A0ACC2L5B6_PERAE</name>
<dbReference type="EMBL" id="CM056815">
    <property type="protein sequence ID" value="KAJ8628691.1"/>
    <property type="molecule type" value="Genomic_DNA"/>
</dbReference>
<gene>
    <name evidence="1" type="ORF">MRB53_022014</name>
</gene>
<keyword evidence="2" id="KW-1185">Reference proteome</keyword>
<reference evidence="1 2" key="1">
    <citation type="journal article" date="2022" name="Hortic Res">
        <title>A haplotype resolved chromosomal level avocado genome allows analysis of novel avocado genes.</title>
        <authorList>
            <person name="Nath O."/>
            <person name="Fletcher S.J."/>
            <person name="Hayward A."/>
            <person name="Shaw L.M."/>
            <person name="Masouleh A.K."/>
            <person name="Furtado A."/>
            <person name="Henry R.J."/>
            <person name="Mitter N."/>
        </authorList>
    </citation>
    <scope>NUCLEOTIDE SEQUENCE [LARGE SCALE GENOMIC DNA]</scope>
    <source>
        <strain evidence="2">cv. Hass</strain>
    </source>
</reference>
<evidence type="ECO:0000313" key="2">
    <source>
        <dbReference type="Proteomes" id="UP001234297"/>
    </source>
</evidence>
<protein>
    <submittedName>
        <fullName evidence="1">Uncharacterized protein</fullName>
    </submittedName>
</protein>
<comment type="caution">
    <text evidence="1">The sequence shown here is derived from an EMBL/GenBank/DDBJ whole genome shotgun (WGS) entry which is preliminary data.</text>
</comment>